<evidence type="ECO:0000313" key="4">
    <source>
        <dbReference type="Proteomes" id="UP000026961"/>
    </source>
</evidence>
<feature type="transmembrane region" description="Helical" evidence="2">
    <location>
        <begin position="427"/>
        <end position="447"/>
    </location>
</feature>
<dbReference type="FunFam" id="1.20.1250.20:FF:000267">
    <property type="entry name" value="AT3g60070/T2O9_50"/>
    <property type="match status" value="1"/>
</dbReference>
<dbReference type="Pfam" id="PF13347">
    <property type="entry name" value="MFS_2"/>
    <property type="match status" value="1"/>
</dbReference>
<dbReference type="Gene3D" id="1.20.1250.20">
    <property type="entry name" value="MFS general substrate transporter like domains"/>
    <property type="match status" value="1"/>
</dbReference>
<dbReference type="InterPro" id="IPR039672">
    <property type="entry name" value="MFS_2"/>
</dbReference>
<dbReference type="GO" id="GO:0005886">
    <property type="term" value="C:plasma membrane"/>
    <property type="evidence" value="ECO:0007669"/>
    <property type="project" value="TreeGrafter"/>
</dbReference>
<feature type="transmembrane region" description="Helical" evidence="2">
    <location>
        <begin position="256"/>
        <end position="275"/>
    </location>
</feature>
<feature type="transmembrane region" description="Helical" evidence="2">
    <location>
        <begin position="402"/>
        <end position="420"/>
    </location>
</feature>
<dbReference type="eggNOG" id="KOG4830">
    <property type="taxonomic scope" value="Eukaryota"/>
</dbReference>
<feature type="transmembrane region" description="Helical" evidence="2">
    <location>
        <begin position="287"/>
        <end position="305"/>
    </location>
</feature>
<feature type="transmembrane region" description="Helical" evidence="2">
    <location>
        <begin position="504"/>
        <end position="527"/>
    </location>
</feature>
<feature type="transmembrane region" description="Helical" evidence="2">
    <location>
        <begin position="462"/>
        <end position="483"/>
    </location>
</feature>
<dbReference type="PANTHER" id="PTHR11328:SF28">
    <property type="entry name" value="MAJOR FACILITATOR SUPERFAMILY DOMAIN-CONTAINING PROTEIN 12"/>
    <property type="match status" value="1"/>
</dbReference>
<keyword evidence="2" id="KW-0812">Transmembrane</keyword>
<comment type="similarity">
    <text evidence="1">Belongs to the major facilitator superfamily.</text>
</comment>
<dbReference type="Proteomes" id="UP000026961">
    <property type="component" value="Chromosome 7"/>
</dbReference>
<dbReference type="GO" id="GO:0015293">
    <property type="term" value="F:symporter activity"/>
    <property type="evidence" value="ECO:0007669"/>
    <property type="project" value="InterPro"/>
</dbReference>
<dbReference type="InterPro" id="IPR036259">
    <property type="entry name" value="MFS_trans_sf"/>
</dbReference>
<evidence type="ECO:0008006" key="5">
    <source>
        <dbReference type="Google" id="ProtNLM"/>
    </source>
</evidence>
<dbReference type="PANTHER" id="PTHR11328">
    <property type="entry name" value="MAJOR FACILITATOR SUPERFAMILY DOMAIN-CONTAINING PROTEIN"/>
    <property type="match status" value="1"/>
</dbReference>
<dbReference type="GO" id="GO:0008643">
    <property type="term" value="P:carbohydrate transport"/>
    <property type="evidence" value="ECO:0007669"/>
    <property type="project" value="InterPro"/>
</dbReference>
<evidence type="ECO:0000256" key="2">
    <source>
        <dbReference type="SAM" id="Phobius"/>
    </source>
</evidence>
<dbReference type="STRING" id="40148.A0A0E0ALU0"/>
<dbReference type="SUPFAM" id="SSF103473">
    <property type="entry name" value="MFS general substrate transporter"/>
    <property type="match status" value="1"/>
</dbReference>
<name>A0A0E0ALU0_9ORYZ</name>
<reference evidence="3" key="1">
    <citation type="submission" date="2015-04" db="UniProtKB">
        <authorList>
            <consortium name="EnsemblPlants"/>
        </authorList>
    </citation>
    <scope>IDENTIFICATION</scope>
</reference>
<proteinExistence type="inferred from homology"/>
<accession>A0A0E0ALU0</accession>
<evidence type="ECO:0000256" key="1">
    <source>
        <dbReference type="ARBA" id="ARBA00008335"/>
    </source>
</evidence>
<organism evidence="3">
    <name type="scientific">Oryza glumipatula</name>
    <dbReference type="NCBI Taxonomy" id="40148"/>
    <lineage>
        <taxon>Eukaryota</taxon>
        <taxon>Viridiplantae</taxon>
        <taxon>Streptophyta</taxon>
        <taxon>Embryophyta</taxon>
        <taxon>Tracheophyta</taxon>
        <taxon>Spermatophyta</taxon>
        <taxon>Magnoliopsida</taxon>
        <taxon>Liliopsida</taxon>
        <taxon>Poales</taxon>
        <taxon>Poaceae</taxon>
        <taxon>BOP clade</taxon>
        <taxon>Oryzoideae</taxon>
        <taxon>Oryzeae</taxon>
        <taxon>Oryzinae</taxon>
        <taxon>Oryza</taxon>
    </lineage>
</organism>
<keyword evidence="4" id="KW-1185">Reference proteome</keyword>
<keyword evidence="2" id="KW-1133">Transmembrane helix</keyword>
<feature type="transmembrane region" description="Helical" evidence="2">
    <location>
        <begin position="372"/>
        <end position="390"/>
    </location>
</feature>
<reference evidence="3" key="2">
    <citation type="submission" date="2018-05" db="EMBL/GenBank/DDBJ databases">
        <title>OgluRS3 (Oryza glumaepatula Reference Sequence Version 3).</title>
        <authorList>
            <person name="Zhang J."/>
            <person name="Kudrna D."/>
            <person name="Lee S."/>
            <person name="Talag J."/>
            <person name="Welchert J."/>
            <person name="Wing R.A."/>
        </authorList>
    </citation>
    <scope>NUCLEOTIDE SEQUENCE [LARGE SCALE GENOMIC DNA]</scope>
</reference>
<protein>
    <recommendedName>
        <fullName evidence="5">Major facilitator superfamily (MFS) profile domain-containing protein</fullName>
    </recommendedName>
</protein>
<sequence length="543" mass="58985">MGSVVGARVSHAFRSPSLLPFPSVPPLSSSSVFALRLLLPHGSLPAHSSSPLLLLLPSTRHHRASPSFFLRLGLPRTSCSCGGRCFAPVPRRSSSSESSIEELDEPLGRVPILSYGSGHMLNDITSSCWFTYLLVFLTDIGLSPSDAAVVMLSGQLADGFATIFVGELIDRFGHFKLWHAGGSILVAISFSSVFGSCLPCKLTGTISSTMETVGYSTFAAIFNVGWAVTQVSHMSMVNCMTSNPTSRVALVSCRNAFTMIANLSLYGIALLIFSLRQSVSVIVQYRWIAYVSIALGSCFVVVFLIGTEEPGLNQHCQNKRLSRISWTHWFKKVLYYQVALVYMFTRLVTNVSQALLAFYVINDLEMPQSSKALVPAIIYVCSLIVSVILQETRWSSWRLKNYFSAGAMLWILSGVGIVVLPSGMHNFMYALSITIGVANALMTVTSISMEGILVGEDLNGCAFVYGSLSFVDKVSCGLALYILESYQGSTNTRQNLELAFGYSVTRLGLGLVPAACSLLSAIIAYTMDLPDTRRRPLVEPLLA</sequence>
<dbReference type="Gramene" id="OGLUM07G19610.1">
    <property type="protein sequence ID" value="OGLUM07G19610.1"/>
    <property type="gene ID" value="OGLUM07G19610"/>
</dbReference>
<dbReference type="AlphaFoldDB" id="A0A0E0ALU0"/>
<dbReference type="EnsemblPlants" id="OGLUM07G19610.1">
    <property type="protein sequence ID" value="OGLUM07G19610.1"/>
    <property type="gene ID" value="OGLUM07G19610"/>
</dbReference>
<keyword evidence="2" id="KW-0472">Membrane</keyword>
<evidence type="ECO:0000313" key="3">
    <source>
        <dbReference type="EnsemblPlants" id="OGLUM07G19610.1"/>
    </source>
</evidence>
<dbReference type="HOGENOM" id="CLU_030068_1_1_1"/>